<dbReference type="AlphaFoldDB" id="A0A914C1S1"/>
<dbReference type="SUPFAM" id="SSF51430">
    <property type="entry name" value="NAD(P)-linked oxidoreductase"/>
    <property type="match status" value="1"/>
</dbReference>
<organism evidence="2 3">
    <name type="scientific">Acrobeloides nanus</name>
    <dbReference type="NCBI Taxonomy" id="290746"/>
    <lineage>
        <taxon>Eukaryota</taxon>
        <taxon>Metazoa</taxon>
        <taxon>Ecdysozoa</taxon>
        <taxon>Nematoda</taxon>
        <taxon>Chromadorea</taxon>
        <taxon>Rhabditida</taxon>
        <taxon>Tylenchina</taxon>
        <taxon>Cephalobomorpha</taxon>
        <taxon>Cephaloboidea</taxon>
        <taxon>Cephalobidae</taxon>
        <taxon>Acrobeloides</taxon>
    </lineage>
</organism>
<evidence type="ECO:0000259" key="1">
    <source>
        <dbReference type="Pfam" id="PF00248"/>
    </source>
</evidence>
<evidence type="ECO:0000313" key="2">
    <source>
        <dbReference type="Proteomes" id="UP000887540"/>
    </source>
</evidence>
<dbReference type="Proteomes" id="UP000887540">
    <property type="component" value="Unplaced"/>
</dbReference>
<keyword evidence="2" id="KW-1185">Reference proteome</keyword>
<sequence>MPRIIYGTAWKKERTTDLVVKAVLAGFRGIDTACQPKHYQEDLVGNALEILKKQHGIERKDLFIQTKFTSLDGQDPTRIPYDKNAPLTEQVRQSLAKSLSNLKTDYIDSLVMHSPMRTHGDTMLVWKIFEEFHSQGKVKQLGISNIYDPRSLARIHDEAQVKPAVVQNRFYADSGYDKEIRDFCNKHNIVYQSFWTLTGNPHILRSPQVKQMAAQRSATPEQIFFRFVMDIGIAPLTGTTNDTHMKQDLAVLDMAPLAAEEIETILNMLN</sequence>
<accession>A0A914C1S1</accession>
<dbReference type="Gene3D" id="3.20.20.100">
    <property type="entry name" value="NADP-dependent oxidoreductase domain"/>
    <property type="match status" value="1"/>
</dbReference>
<feature type="domain" description="NADP-dependent oxidoreductase" evidence="1">
    <location>
        <begin position="10"/>
        <end position="265"/>
    </location>
</feature>
<dbReference type="InterPro" id="IPR023210">
    <property type="entry name" value="NADP_OxRdtase_dom"/>
</dbReference>
<reference evidence="3" key="1">
    <citation type="submission" date="2022-11" db="UniProtKB">
        <authorList>
            <consortium name="WormBaseParasite"/>
        </authorList>
    </citation>
    <scope>IDENTIFICATION</scope>
</reference>
<dbReference type="GO" id="GO:0016491">
    <property type="term" value="F:oxidoreductase activity"/>
    <property type="evidence" value="ECO:0007669"/>
    <property type="project" value="InterPro"/>
</dbReference>
<dbReference type="PRINTS" id="PR00069">
    <property type="entry name" value="ALDKETRDTASE"/>
</dbReference>
<evidence type="ECO:0000313" key="3">
    <source>
        <dbReference type="WBParaSite" id="ACRNAN_Path_1530.g5969.t1"/>
    </source>
</evidence>
<name>A0A914C1S1_9BILA</name>
<dbReference type="PANTHER" id="PTHR43827">
    <property type="entry name" value="2,5-DIKETO-D-GLUCONIC ACID REDUCTASE"/>
    <property type="match status" value="1"/>
</dbReference>
<dbReference type="InterPro" id="IPR036812">
    <property type="entry name" value="NAD(P)_OxRdtase_dom_sf"/>
</dbReference>
<dbReference type="InterPro" id="IPR020471">
    <property type="entry name" value="AKR"/>
</dbReference>
<dbReference type="Pfam" id="PF00248">
    <property type="entry name" value="Aldo_ket_red"/>
    <property type="match status" value="1"/>
</dbReference>
<dbReference type="PANTHER" id="PTHR43827:SF8">
    <property type="entry name" value="ALDO_KETO REDUCTASE FAMILY PROTEIN"/>
    <property type="match status" value="1"/>
</dbReference>
<dbReference type="CDD" id="cd19071">
    <property type="entry name" value="AKR_AKR1-5-like"/>
    <property type="match status" value="1"/>
</dbReference>
<proteinExistence type="predicted"/>
<protein>
    <submittedName>
        <fullName evidence="3">NADP-dependent oxidoreductase domain-containing protein</fullName>
    </submittedName>
</protein>
<dbReference type="WBParaSite" id="ACRNAN_Path_1530.g5969.t1">
    <property type="protein sequence ID" value="ACRNAN_Path_1530.g5969.t1"/>
    <property type="gene ID" value="ACRNAN_Path_1530.g5969"/>
</dbReference>